<dbReference type="EMBL" id="LNGE01000073">
    <property type="protein sequence ID" value="KYC44367.1"/>
    <property type="molecule type" value="Genomic_DNA"/>
</dbReference>
<dbReference type="InterPro" id="IPR012933">
    <property type="entry name" value="HicA_mRNA_interferase"/>
</dbReference>
<reference evidence="10 11" key="1">
    <citation type="journal article" date="2016" name="ISME J.">
        <title>Chasing the elusive Euryarchaeota class WSA2: genomes reveal a uniquely fastidious methyl-reducing methanogen.</title>
        <authorList>
            <person name="Nobu M.K."/>
            <person name="Narihiro T."/>
            <person name="Kuroda K."/>
            <person name="Mei R."/>
            <person name="Liu W.T."/>
        </authorList>
    </citation>
    <scope>NUCLEOTIDE SEQUENCE [LARGE SCALE GENOMIC DNA]</scope>
    <source>
        <strain evidence="7">B03fssc0709_Meth_Bin005</strain>
        <strain evidence="8">B15fssc0709_Meth_Bin003</strain>
        <strain evidence="9">BMIXfssc0709_Meth_Bin006</strain>
    </source>
</reference>
<protein>
    <submittedName>
        <fullName evidence="7">YcfA-like protein</fullName>
    </submittedName>
</protein>
<dbReference type="Proteomes" id="UP000092401">
    <property type="component" value="Unassembled WGS sequence"/>
</dbReference>
<dbReference type="Proteomes" id="UP000092403">
    <property type="component" value="Unassembled WGS sequence"/>
</dbReference>
<organism evidence="7 11">
    <name type="scientific">Candidatus Methanofastidiosum methylothiophilum</name>
    <dbReference type="NCBI Taxonomy" id="1705564"/>
    <lineage>
        <taxon>Archaea</taxon>
        <taxon>Methanobacteriati</taxon>
        <taxon>Methanobacteriota</taxon>
        <taxon>Stenosarchaea group</taxon>
        <taxon>Candidatus Methanofastidiosia</taxon>
        <taxon>Candidatus Methanofastidiosales</taxon>
        <taxon>Candidatus Methanofastidiosaceae</taxon>
        <taxon>Candidatus Methanofastidiosum</taxon>
    </lineage>
</organism>
<dbReference type="SUPFAM" id="SSF54786">
    <property type="entry name" value="YcfA/nrd intein domain"/>
    <property type="match status" value="1"/>
</dbReference>
<proteinExistence type="predicted"/>
<sequence>MKEKLPRISPDKVIKALEKLGFSQVRQSGSHKIFKNKEGTRITIPYHSGKSLHPKVLREILNSIDTSLEDFKKLI</sequence>
<evidence type="ECO:0000256" key="6">
    <source>
        <dbReference type="ARBA" id="ARBA00023016"/>
    </source>
</evidence>
<evidence type="ECO:0000313" key="7">
    <source>
        <dbReference type="EMBL" id="KYC44367.1"/>
    </source>
</evidence>
<evidence type="ECO:0000256" key="4">
    <source>
        <dbReference type="ARBA" id="ARBA00022801"/>
    </source>
</evidence>
<evidence type="ECO:0000256" key="1">
    <source>
        <dbReference type="ARBA" id="ARBA00022649"/>
    </source>
</evidence>
<evidence type="ECO:0000256" key="3">
    <source>
        <dbReference type="ARBA" id="ARBA00022759"/>
    </source>
</evidence>
<dbReference type="InterPro" id="IPR038570">
    <property type="entry name" value="HicA_sf"/>
</dbReference>
<accession>A0A150IV05</accession>
<dbReference type="EMBL" id="LNJC01000023">
    <property type="protein sequence ID" value="KYC49926.1"/>
    <property type="molecule type" value="Genomic_DNA"/>
</dbReference>
<evidence type="ECO:0000256" key="2">
    <source>
        <dbReference type="ARBA" id="ARBA00022722"/>
    </source>
</evidence>
<accession>A0A150IHF0</accession>
<name>A0A150IHF0_9EURY</name>
<keyword evidence="5" id="KW-0694">RNA-binding</keyword>
<evidence type="ECO:0000313" key="11">
    <source>
        <dbReference type="Proteomes" id="UP000092401"/>
    </source>
</evidence>
<dbReference type="PANTHER" id="PTHR34873">
    <property type="entry name" value="SSR1766 PROTEIN"/>
    <property type="match status" value="1"/>
</dbReference>
<dbReference type="GO" id="GO:0004519">
    <property type="term" value="F:endonuclease activity"/>
    <property type="evidence" value="ECO:0007669"/>
    <property type="project" value="UniProtKB-KW"/>
</dbReference>
<dbReference type="GO" id="GO:0003729">
    <property type="term" value="F:mRNA binding"/>
    <property type="evidence" value="ECO:0007669"/>
    <property type="project" value="InterPro"/>
</dbReference>
<gene>
    <name evidence="7" type="ORF">APG10_01787</name>
    <name evidence="8" type="ORF">APG11_00291</name>
    <name evidence="9" type="ORF">APG12_01175</name>
</gene>
<comment type="caution">
    <text evidence="7">The sequence shown here is derived from an EMBL/GenBank/DDBJ whole genome shotgun (WGS) entry which is preliminary data.</text>
</comment>
<evidence type="ECO:0000313" key="8">
    <source>
        <dbReference type="EMBL" id="KYC48484.1"/>
    </source>
</evidence>
<dbReference type="Pfam" id="PF07927">
    <property type="entry name" value="HicA_toxin"/>
    <property type="match status" value="1"/>
</dbReference>
<evidence type="ECO:0000313" key="9">
    <source>
        <dbReference type="EMBL" id="KYC49926.1"/>
    </source>
</evidence>
<accession>A0A150IY56</accession>
<dbReference type="Gene3D" id="3.30.920.30">
    <property type="entry name" value="Hypothetical protein"/>
    <property type="match status" value="1"/>
</dbReference>
<keyword evidence="2" id="KW-0540">Nuclease</keyword>
<keyword evidence="6" id="KW-0346">Stress response</keyword>
<dbReference type="Proteomes" id="UP000091929">
    <property type="component" value="Unassembled WGS sequence"/>
</dbReference>
<keyword evidence="1" id="KW-1277">Toxin-antitoxin system</keyword>
<dbReference type="EMBL" id="LNGF01000004">
    <property type="protein sequence ID" value="KYC48484.1"/>
    <property type="molecule type" value="Genomic_DNA"/>
</dbReference>
<keyword evidence="3" id="KW-0255">Endonuclease</keyword>
<dbReference type="AlphaFoldDB" id="A0A150IHF0"/>
<dbReference type="PANTHER" id="PTHR34873:SF3">
    <property type="entry name" value="ADDICTION MODULE TOXIN, HICA FAMILY"/>
    <property type="match status" value="1"/>
</dbReference>
<evidence type="ECO:0000313" key="10">
    <source>
        <dbReference type="Proteomes" id="UP000091929"/>
    </source>
</evidence>
<evidence type="ECO:0000256" key="5">
    <source>
        <dbReference type="ARBA" id="ARBA00022884"/>
    </source>
</evidence>
<dbReference type="GO" id="GO:0016787">
    <property type="term" value="F:hydrolase activity"/>
    <property type="evidence" value="ECO:0007669"/>
    <property type="project" value="UniProtKB-KW"/>
</dbReference>
<keyword evidence="4" id="KW-0378">Hydrolase</keyword>